<dbReference type="EMBL" id="JAWDJT010000012">
    <property type="protein sequence ID" value="MDU0372086.1"/>
    <property type="molecule type" value="Genomic_DNA"/>
</dbReference>
<keyword evidence="2" id="KW-0732">Signal</keyword>
<evidence type="ECO:0000256" key="2">
    <source>
        <dbReference type="SAM" id="SignalP"/>
    </source>
</evidence>
<name>A0ABU3TL36_9BACT</name>
<accession>A0ABU3TL36</accession>
<dbReference type="Proteomes" id="UP001250698">
    <property type="component" value="Unassembled WGS sequence"/>
</dbReference>
<feature type="transmembrane region" description="Helical" evidence="1">
    <location>
        <begin position="112"/>
        <end position="132"/>
    </location>
</feature>
<keyword evidence="1" id="KW-0472">Membrane</keyword>
<evidence type="ECO:0000313" key="3">
    <source>
        <dbReference type="EMBL" id="MDU0372086.1"/>
    </source>
</evidence>
<feature type="signal peptide" evidence="2">
    <location>
        <begin position="1"/>
        <end position="26"/>
    </location>
</feature>
<keyword evidence="1" id="KW-1133">Transmembrane helix</keyword>
<dbReference type="RefSeq" id="WP_315999536.1">
    <property type="nucleotide sequence ID" value="NZ_JAWDJT010000012.1"/>
</dbReference>
<sequence length="149" mass="15670">MLTKSKKLVAALFGQAVALRNATTMAVVQADAALDNVGDKLAHMKQSERTFWMAFFALAAAHGANAQSVKAKAAMQNVQETAIGIGQVVFLIFLMVGLVRTAKKFIDGAPDAMTSGLWLLGGIIIFAGFQTFKDDIFSNMGATSGGGVK</sequence>
<protein>
    <submittedName>
        <fullName evidence="3">Uncharacterized protein</fullName>
    </submittedName>
</protein>
<evidence type="ECO:0000313" key="4">
    <source>
        <dbReference type="Proteomes" id="UP001250698"/>
    </source>
</evidence>
<keyword evidence="1" id="KW-0812">Transmembrane</keyword>
<feature type="transmembrane region" description="Helical" evidence="1">
    <location>
        <begin position="81"/>
        <end position="100"/>
    </location>
</feature>
<gene>
    <name evidence="3" type="ORF">ROI90_16895</name>
</gene>
<feature type="chain" id="PRO_5045411190" evidence="2">
    <location>
        <begin position="27"/>
        <end position="149"/>
    </location>
</feature>
<feature type="transmembrane region" description="Helical" evidence="1">
    <location>
        <begin position="50"/>
        <end position="69"/>
    </location>
</feature>
<organism evidence="3 4">
    <name type="scientific">Hymenobacter endophyticus</name>
    <dbReference type="NCBI Taxonomy" id="3076335"/>
    <lineage>
        <taxon>Bacteria</taxon>
        <taxon>Pseudomonadati</taxon>
        <taxon>Bacteroidota</taxon>
        <taxon>Cytophagia</taxon>
        <taxon>Cytophagales</taxon>
        <taxon>Hymenobacteraceae</taxon>
        <taxon>Hymenobacter</taxon>
    </lineage>
</organism>
<reference evidence="3 4" key="1">
    <citation type="submission" date="2023-10" db="EMBL/GenBank/DDBJ databases">
        <title>Hymenobacter endophyticus sp. nov., an isolate from the leaf tissues of wheat.</title>
        <authorList>
            <person name="Dai Y."/>
        </authorList>
    </citation>
    <scope>NUCLEOTIDE SEQUENCE [LARGE SCALE GENOMIC DNA]</scope>
    <source>
        <strain evidence="3 4">ZK17L-C2</strain>
    </source>
</reference>
<proteinExistence type="predicted"/>
<keyword evidence="4" id="KW-1185">Reference proteome</keyword>
<comment type="caution">
    <text evidence="3">The sequence shown here is derived from an EMBL/GenBank/DDBJ whole genome shotgun (WGS) entry which is preliminary data.</text>
</comment>
<evidence type="ECO:0000256" key="1">
    <source>
        <dbReference type="SAM" id="Phobius"/>
    </source>
</evidence>